<feature type="domain" description="YTH" evidence="1">
    <location>
        <begin position="92"/>
        <end position="236"/>
    </location>
</feature>
<proteinExistence type="predicted"/>
<sequence length="240" mass="27743">MHQYDYCTPWALHAIQSIETEIDNFPLILKPNIWKTQKTQQQQQQQQSKQQSQLQIQLQPSQQQLPSSSSSVPPQLLFKSYKGTVFTVPLYSRFFVIKSYNVLDINASFQHSIWTSTELGNRRLDAAYKSNLEKSISPSGKMLSPIFLFFSVNSSGKFCGVSQMTGPIDYTQTSDIWCEHSKWKGVFPVEWLLIKDVPNKYFQHLKVPNNEYKPVTNSRDTQEIPYEVGVQMLKIMSSFK</sequence>
<dbReference type="AlphaFoldDB" id="A0AAI9T0Z8"/>
<dbReference type="PANTHER" id="PTHR12357">
    <property type="entry name" value="YTH YT521-B HOMOLOGY DOMAIN-CONTAINING"/>
    <property type="match status" value="1"/>
</dbReference>
<dbReference type="Pfam" id="PF04146">
    <property type="entry name" value="YTH"/>
    <property type="match status" value="1"/>
</dbReference>
<organism evidence="2 3">
    <name type="scientific">Candida oxycetoniae</name>
    <dbReference type="NCBI Taxonomy" id="497107"/>
    <lineage>
        <taxon>Eukaryota</taxon>
        <taxon>Fungi</taxon>
        <taxon>Dikarya</taxon>
        <taxon>Ascomycota</taxon>
        <taxon>Saccharomycotina</taxon>
        <taxon>Pichiomycetes</taxon>
        <taxon>Debaryomycetaceae</taxon>
        <taxon>Candida/Lodderomyces clade</taxon>
        <taxon>Candida</taxon>
    </lineage>
</organism>
<dbReference type="SUPFAM" id="SSF81995">
    <property type="entry name" value="beta-sandwich domain of Sec23/24"/>
    <property type="match status" value="1"/>
</dbReference>
<dbReference type="GO" id="GO:0005737">
    <property type="term" value="C:cytoplasm"/>
    <property type="evidence" value="ECO:0007669"/>
    <property type="project" value="TreeGrafter"/>
</dbReference>
<dbReference type="InterPro" id="IPR007275">
    <property type="entry name" value="YTH_domain"/>
</dbReference>
<dbReference type="CDD" id="cd21134">
    <property type="entry name" value="YTH"/>
    <property type="match status" value="1"/>
</dbReference>
<gene>
    <name evidence="2" type="ORF">KGF56_000175</name>
</gene>
<dbReference type="GO" id="GO:0061157">
    <property type="term" value="P:mRNA destabilization"/>
    <property type="evidence" value="ECO:0007669"/>
    <property type="project" value="TreeGrafter"/>
</dbReference>
<evidence type="ECO:0000313" key="2">
    <source>
        <dbReference type="EMBL" id="KAI3406883.2"/>
    </source>
</evidence>
<protein>
    <recommendedName>
        <fullName evidence="1">YTH domain-containing protein</fullName>
    </recommendedName>
</protein>
<keyword evidence="3" id="KW-1185">Reference proteome</keyword>
<dbReference type="GeneID" id="73377792"/>
<evidence type="ECO:0000259" key="1">
    <source>
        <dbReference type="PROSITE" id="PS50882"/>
    </source>
</evidence>
<dbReference type="PROSITE" id="PS50882">
    <property type="entry name" value="YTH"/>
    <property type="match status" value="1"/>
</dbReference>
<dbReference type="PANTHER" id="PTHR12357:SF89">
    <property type="entry name" value="YTH DOMAIN-CONTAINING FAMILY PROTEIN"/>
    <property type="match status" value="1"/>
</dbReference>
<name>A0AAI9T0Z8_9ASCO</name>
<dbReference type="GO" id="GO:0003729">
    <property type="term" value="F:mRNA binding"/>
    <property type="evidence" value="ECO:0007669"/>
    <property type="project" value="TreeGrafter"/>
</dbReference>
<dbReference type="RefSeq" id="XP_049182628.1">
    <property type="nucleotide sequence ID" value="XM_049322905.1"/>
</dbReference>
<dbReference type="InterPro" id="IPR045168">
    <property type="entry name" value="YTH_prot"/>
</dbReference>
<evidence type="ECO:0000313" key="3">
    <source>
        <dbReference type="Proteomes" id="UP001202479"/>
    </source>
</evidence>
<dbReference type="EMBL" id="JAHUZD010000019">
    <property type="protein sequence ID" value="KAI3406883.2"/>
    <property type="molecule type" value="Genomic_DNA"/>
</dbReference>
<reference evidence="2" key="1">
    <citation type="journal article" date="2022" name="DNA Res.">
        <title>Genome analysis of five recently described species of the CUG-Ser clade uncovers Candida theae as a new hybrid lineage with pathogenic potential in the Candida parapsilosis species complex.</title>
        <authorList>
            <person name="Mixao V."/>
            <person name="Del Olmo V."/>
            <person name="Hegedusova E."/>
            <person name="Saus E."/>
            <person name="Pryszcz L."/>
            <person name="Cillingova A."/>
            <person name="Nosek J."/>
            <person name="Gabaldon T."/>
        </authorList>
    </citation>
    <scope>NUCLEOTIDE SEQUENCE</scope>
    <source>
        <strain evidence="2">CBS 10844</strain>
    </source>
</reference>
<comment type="caution">
    <text evidence="2">The sequence shown here is derived from an EMBL/GenBank/DDBJ whole genome shotgun (WGS) entry which is preliminary data.</text>
</comment>
<dbReference type="Gene3D" id="3.10.590.10">
    <property type="entry name" value="ph1033 like domains"/>
    <property type="match status" value="1"/>
</dbReference>
<dbReference type="GO" id="GO:1990247">
    <property type="term" value="F:N6-methyladenosine-containing RNA reader activity"/>
    <property type="evidence" value="ECO:0007669"/>
    <property type="project" value="TreeGrafter"/>
</dbReference>
<dbReference type="Proteomes" id="UP001202479">
    <property type="component" value="Unassembled WGS sequence"/>
</dbReference>
<accession>A0AAI9T0Z8</accession>